<reference evidence="2 3" key="1">
    <citation type="submission" date="2023-10" db="EMBL/GenBank/DDBJ databases">
        <title>Microbacterium xanthum sp. nov., isolated from seaweed.</title>
        <authorList>
            <person name="Lee S.D."/>
        </authorList>
    </citation>
    <scope>NUCLEOTIDE SEQUENCE [LARGE SCALE GENOMIC DNA]</scope>
    <source>
        <strain evidence="2 3">KCTC 19124</strain>
    </source>
</reference>
<keyword evidence="3" id="KW-1185">Reference proteome</keyword>
<dbReference type="SMART" id="SM00507">
    <property type="entry name" value="HNHc"/>
    <property type="match status" value="1"/>
</dbReference>
<gene>
    <name evidence="2" type="ORF">R2Q92_09265</name>
</gene>
<dbReference type="RefSeq" id="WP_194424528.1">
    <property type="nucleotide sequence ID" value="NZ_BAAAPT010000002.1"/>
</dbReference>
<proteinExistence type="predicted"/>
<dbReference type="CDD" id="cd00085">
    <property type="entry name" value="HNHc"/>
    <property type="match status" value="1"/>
</dbReference>
<evidence type="ECO:0000313" key="2">
    <source>
        <dbReference type="EMBL" id="MDZ8162031.1"/>
    </source>
</evidence>
<protein>
    <submittedName>
        <fullName evidence="2">DUF222 domain-containing protein</fullName>
    </submittedName>
</protein>
<organism evidence="2 3">
    <name type="scientific">Microbacterium aquimaris</name>
    <dbReference type="NCBI Taxonomy" id="459816"/>
    <lineage>
        <taxon>Bacteria</taxon>
        <taxon>Bacillati</taxon>
        <taxon>Actinomycetota</taxon>
        <taxon>Actinomycetes</taxon>
        <taxon>Micrococcales</taxon>
        <taxon>Microbacteriaceae</taxon>
        <taxon>Microbacterium</taxon>
    </lineage>
</organism>
<name>A0ABU5N7J5_9MICO</name>
<evidence type="ECO:0000313" key="3">
    <source>
        <dbReference type="Proteomes" id="UP001291912"/>
    </source>
</evidence>
<evidence type="ECO:0000259" key="1">
    <source>
        <dbReference type="SMART" id="SM00507"/>
    </source>
</evidence>
<dbReference type="Proteomes" id="UP001291912">
    <property type="component" value="Unassembled WGS sequence"/>
</dbReference>
<dbReference type="InterPro" id="IPR003615">
    <property type="entry name" value="HNH_nuc"/>
</dbReference>
<sequence>MFETATSPADVAAARLAPVTAELVEIRRMKAALDAREARALASAGQIADEWAAAEETRSDAELARRSVAAELAAALRVSDRTVQRQVGDAERMLQAFPATVASLSAGRISLAHARVIVEAGDRIQHPELIADYEDSVLPYAEAESASRLRPVAKRRAEWYLDETIRERHAHAAAIRSVRVDDLDDGMAELHVTGSAVLLHGVHDRLTQMARDVADAETQAIREAREQVKLQARKLRDATAPEATTAEEDLDRARLHLDDLLANRRPLDAVRVDILTDMLLTAAPDAHTGTSDAGLGSIQATVQVTVPVLALLGSPVDDPFDPITLTGHGPIDPDTARDLARTAPGWDRILTHPISGAVLGVDRYQPTKEMRRTLEVRDRHCRFPGCRQSVSRCDLDHTIDWQFGGTTVVSNLGHLCRRHHTLKHHTPWAVVQKPDGSLEWTSPGGRVYTDRPSSSVHFATDAEFDPEPAVPAPF</sequence>
<feature type="domain" description="HNH nuclease" evidence="1">
    <location>
        <begin position="369"/>
        <end position="421"/>
    </location>
</feature>
<dbReference type="InterPro" id="IPR003870">
    <property type="entry name" value="DUF222"/>
</dbReference>
<dbReference type="Pfam" id="PF02720">
    <property type="entry name" value="DUF222"/>
    <property type="match status" value="1"/>
</dbReference>
<accession>A0ABU5N7J5</accession>
<dbReference type="EMBL" id="JAWJYN010000002">
    <property type="protein sequence ID" value="MDZ8162031.1"/>
    <property type="molecule type" value="Genomic_DNA"/>
</dbReference>
<dbReference type="Gene3D" id="1.10.30.50">
    <property type="match status" value="1"/>
</dbReference>
<comment type="caution">
    <text evidence="2">The sequence shown here is derived from an EMBL/GenBank/DDBJ whole genome shotgun (WGS) entry which is preliminary data.</text>
</comment>